<sequence length="261" mass="27471">MAQTQSPVGIGIDIGGTGIKGALVNLDDGSLVGERQKVKTPEGAPIDAVLDAVEELRGKILAQPEASGSDYSIGMCMPSVVRRGVALSAANIADEWIGFEAAKAFSERLGTPVSLINDADAAGYGEVMFGHAKDAHGALLVITLGTGIGSALIHNGNLVPNTELGHLSLGKHGDYEKYASAKVREKEDLPLKHWAKKRLTPYFAKLEQLFSPDLFIVSGGISKRADEFLPFIDVPTRIDAAQLTNNAGIVGAALLAEEGWT</sequence>
<dbReference type="CDD" id="cd24058">
    <property type="entry name" value="ASKHA_NBD_ROK_PPGK"/>
    <property type="match status" value="1"/>
</dbReference>
<comment type="caution">
    <text evidence="2">The sequence shown here is derived from an EMBL/GenBank/DDBJ whole genome shotgun (WGS) entry which is preliminary data.</text>
</comment>
<dbReference type="EC" id="2.7.1.63" evidence="2"/>
<reference evidence="3" key="1">
    <citation type="journal article" date="2019" name="Int. J. Syst. Evol. Microbiol.">
        <title>The Global Catalogue of Microorganisms (GCM) 10K type strain sequencing project: providing services to taxonomists for standard genome sequencing and annotation.</title>
        <authorList>
            <consortium name="The Broad Institute Genomics Platform"/>
            <consortium name="The Broad Institute Genome Sequencing Center for Infectious Disease"/>
            <person name="Wu L."/>
            <person name="Ma J."/>
        </authorList>
    </citation>
    <scope>NUCLEOTIDE SEQUENCE [LARGE SCALE GENOMIC DNA]</scope>
    <source>
        <strain evidence="3">TISTR 1514</strain>
    </source>
</reference>
<comment type="similarity">
    <text evidence="1">Belongs to the ROK (NagC/XylR) family.</text>
</comment>
<keyword evidence="2" id="KW-0808">Transferase</keyword>
<protein>
    <submittedName>
        <fullName evidence="2">Polyphosphate--glucose phosphotransferase</fullName>
        <ecNumber evidence="2">2.7.1.63</ecNumber>
    </submittedName>
</protein>
<proteinExistence type="inferred from homology"/>
<dbReference type="Proteomes" id="UP001597492">
    <property type="component" value="Unassembled WGS sequence"/>
</dbReference>
<name>A0ABW5UZL3_9MICO</name>
<dbReference type="PANTHER" id="PTHR18964">
    <property type="entry name" value="ROK (REPRESSOR, ORF, KINASE) FAMILY"/>
    <property type="match status" value="1"/>
</dbReference>
<organism evidence="2 3">
    <name type="scientific">Gulosibacter faecalis</name>
    <dbReference type="NCBI Taxonomy" id="272240"/>
    <lineage>
        <taxon>Bacteria</taxon>
        <taxon>Bacillati</taxon>
        <taxon>Actinomycetota</taxon>
        <taxon>Actinomycetes</taxon>
        <taxon>Micrococcales</taxon>
        <taxon>Microbacteriaceae</taxon>
        <taxon>Gulosibacter</taxon>
    </lineage>
</organism>
<dbReference type="Gene3D" id="3.30.420.40">
    <property type="match status" value="2"/>
</dbReference>
<evidence type="ECO:0000313" key="2">
    <source>
        <dbReference type="EMBL" id="MFD2758616.1"/>
    </source>
</evidence>
<evidence type="ECO:0000256" key="1">
    <source>
        <dbReference type="ARBA" id="ARBA00006479"/>
    </source>
</evidence>
<dbReference type="NCBIfam" id="NF045942">
    <property type="entry name" value="PolPhglucPhase"/>
    <property type="match status" value="1"/>
</dbReference>
<dbReference type="InterPro" id="IPR000600">
    <property type="entry name" value="ROK"/>
</dbReference>
<evidence type="ECO:0000313" key="3">
    <source>
        <dbReference type="Proteomes" id="UP001597492"/>
    </source>
</evidence>
<dbReference type="GO" id="GO:0047330">
    <property type="term" value="F:polyphosphate-glucose phosphotransferase activity"/>
    <property type="evidence" value="ECO:0007669"/>
    <property type="project" value="UniProtKB-EC"/>
</dbReference>
<accession>A0ABW5UZL3</accession>
<dbReference type="EMBL" id="JBHUNE010000006">
    <property type="protein sequence ID" value="MFD2758616.1"/>
    <property type="molecule type" value="Genomic_DNA"/>
</dbReference>
<dbReference type="Pfam" id="PF00480">
    <property type="entry name" value="ROK"/>
    <property type="match status" value="1"/>
</dbReference>
<dbReference type="SUPFAM" id="SSF53067">
    <property type="entry name" value="Actin-like ATPase domain"/>
    <property type="match status" value="1"/>
</dbReference>
<dbReference type="PANTHER" id="PTHR18964:SF149">
    <property type="entry name" value="BIFUNCTIONAL UDP-N-ACETYLGLUCOSAMINE 2-EPIMERASE_N-ACETYLMANNOSAMINE KINASE"/>
    <property type="match status" value="1"/>
</dbReference>
<gene>
    <name evidence="2" type="primary">ppgK</name>
    <name evidence="2" type="ORF">ACFSW7_09530</name>
</gene>
<dbReference type="RefSeq" id="WP_019617643.1">
    <property type="nucleotide sequence ID" value="NZ_JBHUNE010000006.1"/>
</dbReference>
<dbReference type="InterPro" id="IPR043129">
    <property type="entry name" value="ATPase_NBD"/>
</dbReference>
<keyword evidence="3" id="KW-1185">Reference proteome</keyword>